<keyword evidence="1" id="KW-1133">Transmembrane helix</keyword>
<keyword evidence="3" id="KW-1185">Reference proteome</keyword>
<keyword evidence="1" id="KW-0472">Membrane</keyword>
<evidence type="ECO:0000256" key="1">
    <source>
        <dbReference type="SAM" id="Phobius"/>
    </source>
</evidence>
<name>N1R7E0_FUSC4</name>
<proteinExistence type="predicted"/>
<organism evidence="2 3">
    <name type="scientific">Fusarium oxysporum f. sp. cubense (strain race 4)</name>
    <name type="common">Panama disease fungus</name>
    <dbReference type="NCBI Taxonomy" id="2502994"/>
    <lineage>
        <taxon>Eukaryota</taxon>
        <taxon>Fungi</taxon>
        <taxon>Dikarya</taxon>
        <taxon>Ascomycota</taxon>
        <taxon>Pezizomycotina</taxon>
        <taxon>Sordariomycetes</taxon>
        <taxon>Hypocreomycetidae</taxon>
        <taxon>Hypocreales</taxon>
        <taxon>Nectriaceae</taxon>
        <taxon>Fusarium</taxon>
        <taxon>Fusarium oxysporum species complex</taxon>
    </lineage>
</organism>
<evidence type="ECO:0000313" key="2">
    <source>
        <dbReference type="EMBL" id="EMT60884.1"/>
    </source>
</evidence>
<sequence length="123" mass="13978">MTSQDHKMGVETLDAEKQNAAHEEYSAEVLDKKGNGDYSGAVAKSDPEEIKLVKKLDKWIMLFSDLIYLWPKSDAPRYVLPLSSSAGFAVACIAGVWLMRWMLVRQNRKIRQTDSEATLFYAY</sequence>
<reference evidence="3" key="2">
    <citation type="journal article" date="2014" name="PLoS ONE">
        <title>Genome and Transcriptome Analysis of the Fungal Pathogen Fusarium oxysporum f. sp. cubense Causing Banana Vascular Wilt Disease.</title>
        <authorList>
            <person name="Guo L."/>
            <person name="Han L."/>
            <person name="Yang L."/>
            <person name="Zeng H."/>
            <person name="Fan D."/>
            <person name="Zhu Y."/>
            <person name="Feng Y."/>
            <person name="Wang G."/>
            <person name="Peng C."/>
            <person name="Jiang X."/>
            <person name="Zhou D."/>
            <person name="Ni P."/>
            <person name="Liang C."/>
            <person name="Liu L."/>
            <person name="Wang J."/>
            <person name="Mao C."/>
            <person name="Fang X."/>
            <person name="Peng M."/>
            <person name="Huang J."/>
        </authorList>
    </citation>
    <scope>NUCLEOTIDE SEQUENCE [LARGE SCALE GENOMIC DNA]</scope>
    <source>
        <strain evidence="3">race 4</strain>
    </source>
</reference>
<dbReference type="Proteomes" id="UP000016929">
    <property type="component" value="Unassembled WGS sequence"/>
</dbReference>
<feature type="transmembrane region" description="Helical" evidence="1">
    <location>
        <begin position="78"/>
        <end position="99"/>
    </location>
</feature>
<protein>
    <submittedName>
        <fullName evidence="2">Uncharacterized protein</fullName>
    </submittedName>
</protein>
<dbReference type="HOGENOM" id="CLU_2015339_0_0_1"/>
<gene>
    <name evidence="2" type="ORF">FOC4_g10012171</name>
</gene>
<dbReference type="AlphaFoldDB" id="N1R7E0"/>
<reference evidence="3" key="1">
    <citation type="submission" date="2012-09" db="EMBL/GenBank/DDBJ databases">
        <title>Genome sequencing and comparative transcriptomics of race 1 and race 4 of banana pathogen: Fusarium oxysporum f. sp. cubense.</title>
        <authorList>
            <person name="Fang X."/>
            <person name="Huang J."/>
        </authorList>
    </citation>
    <scope>NUCLEOTIDE SEQUENCE [LARGE SCALE GENOMIC DNA]</scope>
    <source>
        <strain evidence="3">race 4</strain>
    </source>
</reference>
<evidence type="ECO:0000313" key="3">
    <source>
        <dbReference type="Proteomes" id="UP000016929"/>
    </source>
</evidence>
<dbReference type="EMBL" id="KB726997">
    <property type="protein sequence ID" value="EMT60884.1"/>
    <property type="molecule type" value="Genomic_DNA"/>
</dbReference>
<accession>N1R7E0</accession>
<keyword evidence="1" id="KW-0812">Transmembrane</keyword>